<dbReference type="SMART" id="SM00110">
    <property type="entry name" value="C1Q"/>
    <property type="match status" value="1"/>
</dbReference>
<dbReference type="InterPro" id="IPR008983">
    <property type="entry name" value="Tumour_necrosis_fac-like_dom"/>
</dbReference>
<keyword evidence="3 6" id="KW-0732">Signal</keyword>
<evidence type="ECO:0000256" key="2">
    <source>
        <dbReference type="ARBA" id="ARBA00022525"/>
    </source>
</evidence>
<dbReference type="PRINTS" id="PR00007">
    <property type="entry name" value="COMPLEMNTC1Q"/>
</dbReference>
<evidence type="ECO:0000313" key="8">
    <source>
        <dbReference type="Ensembl" id="ENSOMYP00000042989.2"/>
    </source>
</evidence>
<keyword evidence="4" id="KW-0175">Coiled coil</keyword>
<dbReference type="GO" id="GO:0005576">
    <property type="term" value="C:extracellular region"/>
    <property type="evidence" value="ECO:0007669"/>
    <property type="project" value="UniProtKB-SubCell"/>
</dbReference>
<sequence length="290" mass="32340">MRGAVALLVLLFCLSGAWTQEESGRVRESDITQQGHSAGRESRGSEATEVTGERATMQPDIWDEMKGLRDMVMEQREKLRTMEGRVTACEGEVETQKNTVMDLRIQLMVTKAKVAELEKDNAGNIALEARLSASERELTTTRNDVEELKRQSTDRPKVAFSAAGLNDKGPIGPFNTDANLVYTRVITNIGKAYSPITGAFTAPVRGVYYIRFTAAQHGLGYMGISMLKNGQATMSNYHYNSHGYWIHLSNGVILELEEGDVVYMRLPASFRLYDNSYNQNIFSGFLLFTV</sequence>
<evidence type="ECO:0000256" key="5">
    <source>
        <dbReference type="SAM" id="MobiDB-lite"/>
    </source>
</evidence>
<feature type="signal peptide" evidence="6">
    <location>
        <begin position="1"/>
        <end position="19"/>
    </location>
</feature>
<dbReference type="Pfam" id="PF00386">
    <property type="entry name" value="C1q"/>
    <property type="match status" value="1"/>
</dbReference>
<keyword evidence="9" id="KW-1185">Reference proteome</keyword>
<dbReference type="SUPFAM" id="SSF49842">
    <property type="entry name" value="TNF-like"/>
    <property type="match status" value="1"/>
</dbReference>
<dbReference type="Ensembl" id="ENSOMYT00000046871.2">
    <property type="protein sequence ID" value="ENSOMYP00000042989.2"/>
    <property type="gene ID" value="ENSOMYG00000019832.2"/>
</dbReference>
<reference evidence="8" key="2">
    <citation type="submission" date="2025-08" db="UniProtKB">
        <authorList>
            <consortium name="Ensembl"/>
        </authorList>
    </citation>
    <scope>IDENTIFICATION</scope>
</reference>
<reference evidence="8" key="3">
    <citation type="submission" date="2025-09" db="UniProtKB">
        <authorList>
            <consortium name="Ensembl"/>
        </authorList>
    </citation>
    <scope>IDENTIFICATION</scope>
</reference>
<feature type="domain" description="C1q" evidence="7">
    <location>
        <begin position="153"/>
        <end position="290"/>
    </location>
</feature>
<dbReference type="Proteomes" id="UP000694395">
    <property type="component" value="Chromosome 18"/>
</dbReference>
<feature type="region of interest" description="Disordered" evidence="5">
    <location>
        <begin position="23"/>
        <end position="53"/>
    </location>
</feature>
<dbReference type="PANTHER" id="PTHR22923:SF102">
    <property type="entry name" value="CEREBELLIN 13-RELATED"/>
    <property type="match status" value="1"/>
</dbReference>
<dbReference type="GeneTree" id="ENSGT00950000183116"/>
<dbReference type="InterPro" id="IPR001073">
    <property type="entry name" value="C1q_dom"/>
</dbReference>
<protein>
    <recommendedName>
        <fullName evidence="7">C1q domain-containing protein</fullName>
    </recommendedName>
</protein>
<evidence type="ECO:0000259" key="7">
    <source>
        <dbReference type="PROSITE" id="PS50871"/>
    </source>
</evidence>
<evidence type="ECO:0000313" key="9">
    <source>
        <dbReference type="Proteomes" id="UP000694395"/>
    </source>
</evidence>
<feature type="coiled-coil region" evidence="4">
    <location>
        <begin position="65"/>
        <end position="151"/>
    </location>
</feature>
<comment type="subcellular location">
    <subcellularLocation>
        <location evidence="1">Secreted</location>
    </subcellularLocation>
</comment>
<keyword evidence="2" id="KW-0964">Secreted</keyword>
<dbReference type="PROSITE" id="PS50871">
    <property type="entry name" value="C1Q"/>
    <property type="match status" value="1"/>
</dbReference>
<proteinExistence type="predicted"/>
<feature type="chain" id="PRO_5035420230" description="C1q domain-containing protein" evidence="6">
    <location>
        <begin position="20"/>
        <end position="290"/>
    </location>
</feature>
<organism evidence="8 9">
    <name type="scientific">Oncorhynchus mykiss</name>
    <name type="common">Rainbow trout</name>
    <name type="synonym">Salmo gairdneri</name>
    <dbReference type="NCBI Taxonomy" id="8022"/>
    <lineage>
        <taxon>Eukaryota</taxon>
        <taxon>Metazoa</taxon>
        <taxon>Chordata</taxon>
        <taxon>Craniata</taxon>
        <taxon>Vertebrata</taxon>
        <taxon>Euteleostomi</taxon>
        <taxon>Actinopterygii</taxon>
        <taxon>Neopterygii</taxon>
        <taxon>Teleostei</taxon>
        <taxon>Protacanthopterygii</taxon>
        <taxon>Salmoniformes</taxon>
        <taxon>Salmonidae</taxon>
        <taxon>Salmoninae</taxon>
        <taxon>Oncorhynchus</taxon>
    </lineage>
</organism>
<gene>
    <name evidence="8" type="primary">LOC110495707</name>
</gene>
<evidence type="ECO:0000256" key="6">
    <source>
        <dbReference type="SAM" id="SignalP"/>
    </source>
</evidence>
<reference evidence="8" key="1">
    <citation type="submission" date="2020-07" db="EMBL/GenBank/DDBJ databases">
        <title>A long reads based de novo assembly of the rainbow trout Arlee double haploid line genome.</title>
        <authorList>
            <person name="Gao G."/>
            <person name="Palti Y."/>
        </authorList>
    </citation>
    <scope>NUCLEOTIDE SEQUENCE [LARGE SCALE GENOMIC DNA]</scope>
</reference>
<evidence type="ECO:0000256" key="4">
    <source>
        <dbReference type="SAM" id="Coils"/>
    </source>
</evidence>
<accession>A0A8C7QSM6</accession>
<dbReference type="Gene3D" id="2.60.120.40">
    <property type="match status" value="1"/>
</dbReference>
<evidence type="ECO:0000256" key="3">
    <source>
        <dbReference type="ARBA" id="ARBA00022729"/>
    </source>
</evidence>
<evidence type="ECO:0000256" key="1">
    <source>
        <dbReference type="ARBA" id="ARBA00004613"/>
    </source>
</evidence>
<dbReference type="PANTHER" id="PTHR22923">
    <property type="entry name" value="CEREBELLIN-RELATED"/>
    <property type="match status" value="1"/>
</dbReference>
<name>A0A8C7QSM6_ONCMY</name>
<dbReference type="InterPro" id="IPR050822">
    <property type="entry name" value="Cerebellin_Synaptic_Org"/>
</dbReference>
<dbReference type="AlphaFoldDB" id="A0A8C7QSM6"/>